<dbReference type="RefSeq" id="WP_369665658.1">
    <property type="nucleotide sequence ID" value="NZ_JBDKXB010000002.1"/>
</dbReference>
<dbReference type="Pfam" id="PF01168">
    <property type="entry name" value="Ala_racemase_N"/>
    <property type="match status" value="1"/>
</dbReference>
<keyword evidence="6" id="KW-1185">Reference proteome</keyword>
<dbReference type="CDD" id="cd06824">
    <property type="entry name" value="PLPDE_III_Yggs_like"/>
    <property type="match status" value="1"/>
</dbReference>
<dbReference type="HAMAP" id="MF_02087">
    <property type="entry name" value="PLP_homeostasis"/>
    <property type="match status" value="1"/>
</dbReference>
<dbReference type="Proteomes" id="UP001564408">
    <property type="component" value="Unassembled WGS sequence"/>
</dbReference>
<dbReference type="Gene3D" id="3.20.20.10">
    <property type="entry name" value="Alanine racemase"/>
    <property type="match status" value="1"/>
</dbReference>
<comment type="similarity">
    <text evidence="2 3">Belongs to the pyridoxal phosphate-binding protein YggS/PROSC family.</text>
</comment>
<name>A0ABV4BFX5_9GAMM</name>
<proteinExistence type="inferred from homology"/>
<reference evidence="5 6" key="1">
    <citation type="submission" date="2024-05" db="EMBL/GenBank/DDBJ databases">
        <title>Genome Sequence and Characterization of the New Strain Purple Sulfur Bacterium of Genus Thioalkalicoccus.</title>
        <authorList>
            <person name="Bryantseva I.A."/>
            <person name="Kyndt J.A."/>
            <person name="Imhoff J.F."/>
        </authorList>
    </citation>
    <scope>NUCLEOTIDE SEQUENCE [LARGE SCALE GENOMIC DNA]</scope>
    <source>
        <strain evidence="5 6">Um2</strain>
    </source>
</reference>
<protein>
    <recommendedName>
        <fullName evidence="2">Pyridoxal phosphate homeostasis protein</fullName>
        <shortName evidence="2">PLP homeostasis protein</shortName>
    </recommendedName>
</protein>
<gene>
    <name evidence="5" type="ORF">ABC977_02510</name>
</gene>
<keyword evidence="1 2" id="KW-0663">Pyridoxal phosphate</keyword>
<dbReference type="PIRSF" id="PIRSF004848">
    <property type="entry name" value="YBL036c_PLPDEIII"/>
    <property type="match status" value="1"/>
</dbReference>
<dbReference type="InterPro" id="IPR011078">
    <property type="entry name" value="PyrdxlP_homeostasis"/>
</dbReference>
<dbReference type="PANTHER" id="PTHR10146">
    <property type="entry name" value="PROLINE SYNTHETASE CO-TRANSCRIBED BACTERIAL HOMOLOG PROTEIN"/>
    <property type="match status" value="1"/>
</dbReference>
<feature type="modified residue" description="N6-(pyridoxal phosphate)lysine" evidence="2">
    <location>
        <position position="57"/>
    </location>
</feature>
<comment type="function">
    <text evidence="2">Pyridoxal 5'-phosphate (PLP)-binding protein, which is involved in PLP homeostasis.</text>
</comment>
<comment type="caution">
    <text evidence="5">The sequence shown here is derived from an EMBL/GenBank/DDBJ whole genome shotgun (WGS) entry which is preliminary data.</text>
</comment>
<evidence type="ECO:0000313" key="6">
    <source>
        <dbReference type="Proteomes" id="UP001564408"/>
    </source>
</evidence>
<dbReference type="PANTHER" id="PTHR10146:SF14">
    <property type="entry name" value="PYRIDOXAL PHOSPHATE HOMEOSTASIS PROTEIN"/>
    <property type="match status" value="1"/>
</dbReference>
<organism evidence="5 6">
    <name type="scientific">Thioalkalicoccus limnaeus</name>
    <dbReference type="NCBI Taxonomy" id="120681"/>
    <lineage>
        <taxon>Bacteria</taxon>
        <taxon>Pseudomonadati</taxon>
        <taxon>Pseudomonadota</taxon>
        <taxon>Gammaproteobacteria</taxon>
        <taxon>Chromatiales</taxon>
        <taxon>Chromatiaceae</taxon>
        <taxon>Thioalkalicoccus</taxon>
    </lineage>
</organism>
<evidence type="ECO:0000259" key="4">
    <source>
        <dbReference type="Pfam" id="PF01168"/>
    </source>
</evidence>
<dbReference type="NCBIfam" id="TIGR00044">
    <property type="entry name" value="YggS family pyridoxal phosphate-dependent enzyme"/>
    <property type="match status" value="1"/>
</dbReference>
<sequence length="253" mass="27006">MTPGGGIVPTTQDDAPAPPEAEGVIAARIEQVRARIRAAEQDAGRPSGDVALLAVSKGQDAGMIRAAHAAGQRAFGESYLQEALDKQRRLADLADIEWHFVGRIQANKTRSIAASFDWVHSLCDLRHATRLNDQRPAGRPPLQACLQINLSGESSKAGLEPAQVAEFLAACRALPRLRIRGLMTLPAPTDSFATQRIPFLALRRLRDGVATPASPLDVLSMGMSDDLEAAIAEGATIVRLGTAIFGDRTRPGH</sequence>
<dbReference type="EMBL" id="JBDKXB010000002">
    <property type="protein sequence ID" value="MEY6431275.1"/>
    <property type="molecule type" value="Genomic_DNA"/>
</dbReference>
<evidence type="ECO:0000313" key="5">
    <source>
        <dbReference type="EMBL" id="MEY6431275.1"/>
    </source>
</evidence>
<feature type="domain" description="Alanine racemase N-terminal" evidence="4">
    <location>
        <begin position="30"/>
        <end position="248"/>
    </location>
</feature>
<accession>A0ABV4BFX5</accession>
<evidence type="ECO:0000256" key="3">
    <source>
        <dbReference type="RuleBase" id="RU004514"/>
    </source>
</evidence>
<dbReference type="InterPro" id="IPR029066">
    <property type="entry name" value="PLP-binding_barrel"/>
</dbReference>
<evidence type="ECO:0000256" key="2">
    <source>
        <dbReference type="HAMAP-Rule" id="MF_02087"/>
    </source>
</evidence>
<dbReference type="InterPro" id="IPR001608">
    <property type="entry name" value="Ala_racemase_N"/>
</dbReference>
<dbReference type="SUPFAM" id="SSF51419">
    <property type="entry name" value="PLP-binding barrel"/>
    <property type="match status" value="1"/>
</dbReference>
<evidence type="ECO:0000256" key="1">
    <source>
        <dbReference type="ARBA" id="ARBA00022898"/>
    </source>
</evidence>
<dbReference type="PROSITE" id="PS01211">
    <property type="entry name" value="UPF0001"/>
    <property type="match status" value="1"/>
</dbReference>